<dbReference type="SUPFAM" id="SSF82153">
    <property type="entry name" value="FAS1 domain"/>
    <property type="match status" value="1"/>
</dbReference>
<dbReference type="RefSeq" id="WP_094571295.1">
    <property type="nucleotide sequence ID" value="NZ_CP022743.1"/>
</dbReference>
<dbReference type="FunFam" id="2.30.180.10:FF:000032">
    <property type="entry name" value="Fasciclin domain-containing protein, putative"/>
    <property type="match status" value="1"/>
</dbReference>
<dbReference type="PANTHER" id="PTHR10900">
    <property type="entry name" value="PERIOSTIN-RELATED"/>
    <property type="match status" value="1"/>
</dbReference>
<dbReference type="OrthoDB" id="9800666at2"/>
<dbReference type="PANTHER" id="PTHR10900:SF77">
    <property type="entry name" value="FI19380P1"/>
    <property type="match status" value="1"/>
</dbReference>
<accession>A0A223NZ45</accession>
<dbReference type="InterPro" id="IPR036378">
    <property type="entry name" value="FAS1_dom_sf"/>
</dbReference>
<sequence length="202" mass="21921">MKKWLIILLIAISGRSLFAQSTTAVRPVIDSVKAKWGKVKNVNGTAMVSSNNIIENIALSNEYSLLVRAIADAGLTETFKSKGPITFFAPTNKAFENLPAGELDTLLKPSHKFDLSYLITSHAVVGRLSVKDIQKKITSNNGEASFLTIAGTKLTAKIDVNRNIVLIDDNGGQCIISKFDIQQSNGMLHIINAVLVPKTKNI</sequence>
<proteinExistence type="predicted"/>
<dbReference type="AlphaFoldDB" id="A0A223NZ45"/>
<dbReference type="Gene3D" id="2.30.180.10">
    <property type="entry name" value="FAS1 domain"/>
    <property type="match status" value="1"/>
</dbReference>
<keyword evidence="1" id="KW-0732">Signal</keyword>
<evidence type="ECO:0000313" key="3">
    <source>
        <dbReference type="EMBL" id="ASU35040.1"/>
    </source>
</evidence>
<name>A0A223NZ45_9SPHI</name>
<evidence type="ECO:0000313" key="4">
    <source>
        <dbReference type="Proteomes" id="UP000215002"/>
    </source>
</evidence>
<feature type="signal peptide" evidence="1">
    <location>
        <begin position="1"/>
        <end position="19"/>
    </location>
</feature>
<dbReference type="EMBL" id="CP022743">
    <property type="protein sequence ID" value="ASU35040.1"/>
    <property type="molecule type" value="Genomic_DNA"/>
</dbReference>
<dbReference type="GO" id="GO:0005615">
    <property type="term" value="C:extracellular space"/>
    <property type="evidence" value="ECO:0007669"/>
    <property type="project" value="TreeGrafter"/>
</dbReference>
<reference evidence="3 4" key="1">
    <citation type="submission" date="2017-08" db="EMBL/GenBank/DDBJ databases">
        <title>Complete genome sequence of Mucilaginibacter sp. strain BJC16-A31.</title>
        <authorList>
            <consortium name="Henan University of Science and Technology"/>
            <person name="You X."/>
        </authorList>
    </citation>
    <scope>NUCLEOTIDE SEQUENCE [LARGE SCALE GENOMIC DNA]</scope>
    <source>
        <strain evidence="3 4">BJC16-A31</strain>
    </source>
</reference>
<dbReference type="Pfam" id="PF02469">
    <property type="entry name" value="Fasciclin"/>
    <property type="match status" value="1"/>
</dbReference>
<feature type="chain" id="PRO_5012171833" evidence="1">
    <location>
        <begin position="20"/>
        <end position="202"/>
    </location>
</feature>
<gene>
    <name evidence="3" type="ORF">MuYL_3155</name>
</gene>
<dbReference type="PROSITE" id="PS50213">
    <property type="entry name" value="FAS1"/>
    <property type="match status" value="1"/>
</dbReference>
<keyword evidence="4" id="KW-1185">Reference proteome</keyword>
<evidence type="ECO:0000256" key="1">
    <source>
        <dbReference type="SAM" id="SignalP"/>
    </source>
</evidence>
<dbReference type="KEGG" id="muc:MuYL_3155"/>
<dbReference type="SMART" id="SM00554">
    <property type="entry name" value="FAS1"/>
    <property type="match status" value="1"/>
</dbReference>
<organism evidence="3 4">
    <name type="scientific">Mucilaginibacter xinganensis</name>
    <dbReference type="NCBI Taxonomy" id="1234841"/>
    <lineage>
        <taxon>Bacteria</taxon>
        <taxon>Pseudomonadati</taxon>
        <taxon>Bacteroidota</taxon>
        <taxon>Sphingobacteriia</taxon>
        <taxon>Sphingobacteriales</taxon>
        <taxon>Sphingobacteriaceae</taxon>
        <taxon>Mucilaginibacter</taxon>
    </lineage>
</organism>
<evidence type="ECO:0000259" key="2">
    <source>
        <dbReference type="PROSITE" id="PS50213"/>
    </source>
</evidence>
<protein>
    <submittedName>
        <fullName evidence="3">Putative surface protein</fullName>
    </submittedName>
</protein>
<dbReference type="InterPro" id="IPR000782">
    <property type="entry name" value="FAS1_domain"/>
</dbReference>
<dbReference type="Proteomes" id="UP000215002">
    <property type="component" value="Chromosome"/>
</dbReference>
<dbReference type="InterPro" id="IPR050904">
    <property type="entry name" value="Adhesion/Biosynth-related"/>
</dbReference>
<feature type="domain" description="FAS1" evidence="2">
    <location>
        <begin position="50"/>
        <end position="195"/>
    </location>
</feature>